<dbReference type="PANTHER" id="PTHR10974">
    <property type="entry name" value="FI08016P-RELATED"/>
    <property type="match status" value="1"/>
</dbReference>
<dbReference type="Gene3D" id="3.40.720.10">
    <property type="entry name" value="Alkaline Phosphatase, subunit A"/>
    <property type="match status" value="1"/>
</dbReference>
<dbReference type="WBParaSite" id="Csp11.Scaffold629.g9784.t1">
    <property type="protein sequence ID" value="Csp11.Scaffold629.g9784.t1"/>
    <property type="gene ID" value="Csp11.Scaffold629.g9784"/>
</dbReference>
<evidence type="ECO:0000256" key="1">
    <source>
        <dbReference type="SAM" id="Phobius"/>
    </source>
</evidence>
<dbReference type="Proteomes" id="UP000095282">
    <property type="component" value="Unplaced"/>
</dbReference>
<keyword evidence="1" id="KW-1133">Transmembrane helix</keyword>
<dbReference type="PANTHER" id="PTHR10974:SF5">
    <property type="entry name" value="SULFATASE DOMAIN-CONTAINING PROTEIN"/>
    <property type="match status" value="1"/>
</dbReference>
<feature type="transmembrane region" description="Helical" evidence="1">
    <location>
        <begin position="12"/>
        <end position="34"/>
    </location>
</feature>
<dbReference type="FunFam" id="3.40.720.10:FF:000082">
    <property type="entry name" value="Protein CBG10792"/>
    <property type="match status" value="1"/>
</dbReference>
<keyword evidence="1" id="KW-0472">Membrane</keyword>
<organism evidence="2 3">
    <name type="scientific">Caenorhabditis tropicalis</name>
    <dbReference type="NCBI Taxonomy" id="1561998"/>
    <lineage>
        <taxon>Eukaryota</taxon>
        <taxon>Metazoa</taxon>
        <taxon>Ecdysozoa</taxon>
        <taxon>Nematoda</taxon>
        <taxon>Chromadorea</taxon>
        <taxon>Rhabditida</taxon>
        <taxon>Rhabditina</taxon>
        <taxon>Rhabditomorpha</taxon>
        <taxon>Rhabditoidea</taxon>
        <taxon>Rhabditidae</taxon>
        <taxon>Peloderinae</taxon>
        <taxon>Caenorhabditis</taxon>
    </lineage>
</organism>
<dbReference type="Pfam" id="PF02995">
    <property type="entry name" value="DUF229"/>
    <property type="match status" value="1"/>
</dbReference>
<keyword evidence="1" id="KW-0812">Transmembrane</keyword>
<dbReference type="SUPFAM" id="SSF53649">
    <property type="entry name" value="Alkaline phosphatase-like"/>
    <property type="match status" value="1"/>
</dbReference>
<dbReference type="InterPro" id="IPR004245">
    <property type="entry name" value="DUF229"/>
</dbReference>
<sequence length="668" mass="78230">MISSLWSQKLKTVFVSILVFGCLFQTIISLYGIFISAGGTTHQHVNQGSPLESSFYDHDPTNMNVCSLPVYDYWHPKIMKYVDYDFYPTRHCNKNYKPYTKLENGVWSIVEEKKEMNCSARCFYGIDDWTVNFTAWMPPGPVNCEFLEAVCWIGKSEVYGHIHTQIIPKEPISPNNSDSPNVFVFLMDSLGTGQAKRQLPKTLSYLNSRLESVEFPFINKVGENSMPNGMALWFGKLIERVNGKNYGGMDVETDWNIEQYCRTNLNNSIFDDFKKEGYMTLSIDDWKNQMVNYPNCEGFEEAPTHHYMHPFFMIYERFGTKITQKHLKGHLCREERHPAFEYFQDFVDTYKDRPKFTWTWINSVGHDDMNGLMRVDKELVEILEKNKEMFENSFFIFMGDHGFRMAVNGFRYTDIATLEKHNPYLSISIPKRLRQKNYAVLEIMRQNSRKLQTHFDTRATILDLLKYQPQSDFTNRSTLEIPGEKGNSYFRRQPDYPRTCGRLPIPPEYCICQVEKIPITDENLKKRLANKLIDHIHEMLDSANFSSMCERFKFLEVNLPIDLPNFHVQVPSLLHFGHTNHSKSTHNYEIIVKVDGPSFAQFQTILIHDKETNEVRFENIVRLDKYGKTGACTNSKLEKFCFCKGLTMGEKWKNRWNNGWMKLNEFLS</sequence>
<dbReference type="InterPro" id="IPR017850">
    <property type="entry name" value="Alkaline_phosphatase_core_sf"/>
</dbReference>
<keyword evidence="2" id="KW-1185">Reference proteome</keyword>
<dbReference type="AlphaFoldDB" id="A0A1I7UIX9"/>
<reference evidence="3" key="1">
    <citation type="submission" date="2016-11" db="UniProtKB">
        <authorList>
            <consortium name="WormBaseParasite"/>
        </authorList>
    </citation>
    <scope>IDENTIFICATION</scope>
</reference>
<evidence type="ECO:0000313" key="3">
    <source>
        <dbReference type="WBParaSite" id="Csp11.Scaffold629.g9784.t1"/>
    </source>
</evidence>
<dbReference type="CDD" id="cd16021">
    <property type="entry name" value="ALP_like"/>
    <property type="match status" value="1"/>
</dbReference>
<evidence type="ECO:0000313" key="2">
    <source>
        <dbReference type="Proteomes" id="UP000095282"/>
    </source>
</evidence>
<protein>
    <submittedName>
        <fullName evidence="3">DUF229 domain containing protein</fullName>
    </submittedName>
</protein>
<dbReference type="STRING" id="1561998.A0A1I7UIX9"/>
<name>A0A1I7UIX9_9PELO</name>
<dbReference type="GO" id="GO:0005615">
    <property type="term" value="C:extracellular space"/>
    <property type="evidence" value="ECO:0007669"/>
    <property type="project" value="TreeGrafter"/>
</dbReference>
<proteinExistence type="predicted"/>
<accession>A0A1I7UIX9</accession>